<accession>A0A382DDP9</accession>
<evidence type="ECO:0000313" key="1">
    <source>
        <dbReference type="EMBL" id="SVB36528.1"/>
    </source>
</evidence>
<dbReference type="EMBL" id="UINC01038878">
    <property type="protein sequence ID" value="SVB36528.1"/>
    <property type="molecule type" value="Genomic_DNA"/>
</dbReference>
<gene>
    <name evidence="1" type="ORF">METZ01_LOCUS189382</name>
</gene>
<dbReference type="AlphaFoldDB" id="A0A382DDP9"/>
<proteinExistence type="predicted"/>
<protein>
    <submittedName>
        <fullName evidence="1">Uncharacterized protein</fullName>
    </submittedName>
</protein>
<name>A0A382DDP9_9ZZZZ</name>
<reference evidence="1" key="1">
    <citation type="submission" date="2018-05" db="EMBL/GenBank/DDBJ databases">
        <authorList>
            <person name="Lanie J.A."/>
            <person name="Ng W.-L."/>
            <person name="Kazmierczak K.M."/>
            <person name="Andrzejewski T.M."/>
            <person name="Davidsen T.M."/>
            <person name="Wayne K.J."/>
            <person name="Tettelin H."/>
            <person name="Glass J.I."/>
            <person name="Rusch D."/>
            <person name="Podicherti R."/>
            <person name="Tsui H.-C.T."/>
            <person name="Winkler M.E."/>
        </authorList>
    </citation>
    <scope>NUCLEOTIDE SEQUENCE</scope>
</reference>
<sequence>MAQDREIRNPYYADSTKNLIVADFVYPDGTSQTVSIGNTPKGEKDNPDWKEVFNNFTHNEINLITKKKADEHHANQAVRIAEEKAAIDKGKNEALFAAKVDAFEIPEIKTSKNRALKSKVRKATNMVEIMAYSAAIILEENAKPEEKPKAKA</sequence>
<organism evidence="1">
    <name type="scientific">marine metagenome</name>
    <dbReference type="NCBI Taxonomy" id="408172"/>
    <lineage>
        <taxon>unclassified sequences</taxon>
        <taxon>metagenomes</taxon>
        <taxon>ecological metagenomes</taxon>
    </lineage>
</organism>